<dbReference type="RefSeq" id="WP_062588245.1">
    <property type="nucleotide sequence ID" value="NZ_LQZQ01000002.1"/>
</dbReference>
<evidence type="ECO:0000256" key="2">
    <source>
        <dbReference type="ARBA" id="ARBA00022801"/>
    </source>
</evidence>
<protein>
    <recommendedName>
        <fullName evidence="3">Calcineurin-like phosphoesterase domain-containing protein</fullName>
    </recommendedName>
</protein>
<dbReference type="GO" id="GO:0016787">
    <property type="term" value="F:hydrolase activity"/>
    <property type="evidence" value="ECO:0007669"/>
    <property type="project" value="UniProtKB-KW"/>
</dbReference>
<comment type="caution">
    <text evidence="4">The sequence shown here is derived from an EMBL/GenBank/DDBJ whole genome shotgun (WGS) entry which is preliminary data.</text>
</comment>
<reference evidence="4" key="1">
    <citation type="submission" date="2016-01" db="EMBL/GenBank/DDBJ databases">
        <title>Genome sequencing of Roseivirga ehrenbergii KMM 6017.</title>
        <authorList>
            <person name="Selvaratnam C."/>
            <person name="Thevarajoo S."/>
            <person name="Goh K.M."/>
            <person name="Ee R."/>
            <person name="Chan K.-G."/>
            <person name="Chong C.S."/>
        </authorList>
    </citation>
    <scope>NUCLEOTIDE SEQUENCE [LARGE SCALE GENOMIC DNA]</scope>
    <source>
        <strain evidence="4">KMM 6017</strain>
    </source>
</reference>
<organism evidence="4 5">
    <name type="scientific">Roseivirga ehrenbergii (strain DSM 102268 / JCM 13514 / KCTC 12282 / NCIMB 14502 / KMM 6017)</name>
    <dbReference type="NCBI Taxonomy" id="279360"/>
    <lineage>
        <taxon>Bacteria</taxon>
        <taxon>Pseudomonadati</taxon>
        <taxon>Bacteroidota</taxon>
        <taxon>Cytophagia</taxon>
        <taxon>Cytophagales</taxon>
        <taxon>Roseivirgaceae</taxon>
        <taxon>Roseivirga</taxon>
    </lineage>
</organism>
<evidence type="ECO:0000313" key="5">
    <source>
        <dbReference type="Proteomes" id="UP000075583"/>
    </source>
</evidence>
<evidence type="ECO:0000313" key="4">
    <source>
        <dbReference type="EMBL" id="KYG81385.1"/>
    </source>
</evidence>
<dbReference type="AlphaFoldDB" id="A0A150XRX4"/>
<dbReference type="Proteomes" id="UP000075583">
    <property type="component" value="Unassembled WGS sequence"/>
</dbReference>
<dbReference type="OrthoDB" id="333971at2"/>
<gene>
    <name evidence="4" type="ORF">MB14_12360</name>
</gene>
<accession>A0A150XRX4</accession>
<name>A0A150XRX4_ROSEK</name>
<dbReference type="InterPro" id="IPR029052">
    <property type="entry name" value="Metallo-depent_PP-like"/>
</dbReference>
<keyword evidence="5" id="KW-1185">Reference proteome</keyword>
<feature type="domain" description="Calcineurin-like phosphoesterase" evidence="3">
    <location>
        <begin position="55"/>
        <end position="221"/>
    </location>
</feature>
<dbReference type="PANTHER" id="PTHR10161">
    <property type="entry name" value="TARTRATE-RESISTANT ACID PHOSPHATASE TYPE 5"/>
    <property type="match status" value="1"/>
</dbReference>
<dbReference type="PANTHER" id="PTHR10161:SF14">
    <property type="entry name" value="TARTRATE-RESISTANT ACID PHOSPHATASE TYPE 5"/>
    <property type="match status" value="1"/>
</dbReference>
<dbReference type="EMBL" id="LQZQ01000002">
    <property type="protein sequence ID" value="KYG81385.1"/>
    <property type="molecule type" value="Genomic_DNA"/>
</dbReference>
<dbReference type="Pfam" id="PF00149">
    <property type="entry name" value="Metallophos"/>
    <property type="match status" value="1"/>
</dbReference>
<evidence type="ECO:0000256" key="1">
    <source>
        <dbReference type="ARBA" id="ARBA00022729"/>
    </source>
</evidence>
<dbReference type="InterPro" id="IPR051558">
    <property type="entry name" value="Metallophosphoesterase_PAP"/>
</dbReference>
<evidence type="ECO:0000259" key="3">
    <source>
        <dbReference type="Pfam" id="PF00149"/>
    </source>
</evidence>
<dbReference type="InterPro" id="IPR004843">
    <property type="entry name" value="Calcineurin-like_PHP"/>
</dbReference>
<dbReference type="Gene3D" id="3.60.21.10">
    <property type="match status" value="1"/>
</dbReference>
<keyword evidence="1" id="KW-0732">Signal</keyword>
<keyword evidence="2" id="KW-0378">Hydrolase</keyword>
<dbReference type="SUPFAM" id="SSF56300">
    <property type="entry name" value="Metallo-dependent phosphatases"/>
    <property type="match status" value="1"/>
</dbReference>
<sequence>MKSIVIVTLSLFLFATSVYGFQEKEQPIYSVFLVGDAGEPGENPVLDLLKIELDKVGDRGAVLFLGDNIYPQGMPPRGHKLRPEAEIAIDGQINAVKDFQGKKFFVPGNHDWAQGRPDGFDWLKIQEKYVEDKLDSQNVWVPTRGCPGPVEVDLNENITLIVVDTQWFLHRGDKPAEGSDCEAITIVDVMANFQDALKRNAHKKVIVASHHPKYTYGIHGGIFSLKDHLFPLTASSRTKNLYIPLPVLGSIYPLYRKWFGNIQDTAHPVYRQFRDAMVLLMKNHPDIVDVAGHEHALQHIKKEGIDFVVSGSGSKNNAHVKQKGDALFATNTMGYGRLDYYSDGKTELKFITPENEKPSEIYSKVLSEKPFKPAPADLLKSFANVSFAGKDTLFAASELYHERSNFHLKMFGENYRNEWATKINVPFFDIGSEKGGLKIIKRGGGHQTISLRLEAADGKQYVLRSMDKNPALTLPQEFRQTFIKEIVQDGISASHPYAPFIIPTLADAAGIFHANPKVVYIPDDPRFGIHRQDFANTLALFEERANKENIEEPFFGEGDDVLSSPDLYEKLRNDNDNHVDQVFVARNRLFDFWLGDWDRHDDQWRWVEYDKKDDEKLYKPIPRDRDVAFFAGEGIFKKIASSKWAQPALRGFHDDIDYMPSMGSYRIRYFDRIFMTEVSMEDWLEQARELKAALTDEIIESSIRQWPNQIYDLHGEEIIRKLKNRRDNLEKYAKEYYLLISKEVDILASDKQELFKVERLDDEHTKVVVHKISKKGNLDKIIYERTFKTSETDEIRLFGFDGNDRYEITGDVNKGIKVRIIAGDDDDVIVDNSKVKGLGKKTIVYDSKSGTDLETSSETRDLTTDKDPNINAHNRQEFDFNLLAPLVSVNYNSDDGLFLGGGVFIKTDGFRKSPYATKHKISGNYAVGTSSYQFSYDLDVIDAFGKLDFALSADAKAPNFVNNFFGMGNETPYDKDIEERYYRTRFEEYSIRPTLTLNLGKGASLNFGPTFRAIEVEESSDRFINDFANTDPLGASVFEQKVYAGGTLGFHFNETLGQLIPKTGLNFNAVLDYNAGFNSFSGNSAQLKTDASFRWSFREPSRTVFATRMGYQKVFGDYEFFQSAQLDGFNTLRGYRRFRFSGESSLYHQVEMRVKLFDWRSFYLPSQVGMILFNDLGRVWVDGESSNKIHHGYGGGFYVTPFNFAAINILLAVSEESVLPLVKFGFYF</sequence>
<proteinExistence type="predicted"/>
<dbReference type="STRING" id="279360.MB14_12360"/>